<sequence>MKFSERLRIYATRIKSYFVNDQVRNFVLFLEDFFPSEKIFGLYGFSFFDGLQTLITQVQQQRRKNIFWGSVVISLVILLSFLIKFLLVVGKSENFILSIEAFGWISGYGMTMLKIFLYYYWKNGTIINITERLDRYFPHSSREQLKFEVPKYHSILKILYYISFTAHVLTWTHFSCMTLLSTLFGQAIQFFAPIYFPLDQLHPWLYLFIYFIQVYSLLFIFFLQFAIDSFFCSLVCVTSMNFDVLAQKLSKIDPENDENAEKKLQKIIDGYNELTDIANELEDIFSPLLLLHFFGGIFILCACVFVLFVPLKFYLVIKHIPLLPMLLIQLFCICFYGDKLQTSSMRVAVEAYNCNWHGKNLKFRKMILLTMLRAQRPQKLTGMKFMDVGLPVYYWLSERLRISTTQIKSYFVNDHVRNFVLFLEDFFPCEKMFRIFGFNFLHDHENPVNLRRQKQFFWTSVILIVSLTFLSIIKFLLIVRDSKQLVNAIETYLWMSGYYMVLVLIYFICSLQRNAIMKVIEKLDRHFPYLSRDQLQFKVVKNNRQLKILHRIGLFTYGWVWLHMTYMPLVQYIRGEKIELIYLIYFPFDVMQPLLYMIFLILQSWSLCIAVLMVTTTDSLFYSLVCVTSMNFDILAHKLSQIEPENDENAEKKLQEIIDGYNELTDIANELEEIFSPLLFVHIFAGITHICTSVFLLFTSIRFYLIIKYSTTVPMLSTHLFSLCFYGEQLQNSSMRVADEAYNCNWYGKNLKFRKMILLTMLRAQRPQKLTGMKFMDVGLPVYYWV</sequence>
<protein>
    <recommendedName>
        <fullName evidence="12">Odorant receptor</fullName>
    </recommendedName>
</protein>
<evidence type="ECO:0000256" key="1">
    <source>
        <dbReference type="ARBA" id="ARBA00004141"/>
    </source>
</evidence>
<feature type="transmembrane region" description="Helical" evidence="9">
    <location>
        <begin position="554"/>
        <end position="573"/>
    </location>
</feature>
<keyword evidence="11" id="KW-1185">Reference proteome</keyword>
<feature type="transmembrane region" description="Helical" evidence="9">
    <location>
        <begin position="315"/>
        <end position="336"/>
    </location>
</feature>
<dbReference type="AlphaFoldDB" id="A0A9J6BU97"/>
<evidence type="ECO:0000313" key="11">
    <source>
        <dbReference type="Proteomes" id="UP001107558"/>
    </source>
</evidence>
<keyword evidence="8" id="KW-0807">Transducer</keyword>
<feature type="transmembrane region" description="Helical" evidence="9">
    <location>
        <begin position="66"/>
        <end position="89"/>
    </location>
</feature>
<keyword evidence="3 9" id="KW-0812">Transmembrane</keyword>
<evidence type="ECO:0000256" key="3">
    <source>
        <dbReference type="ARBA" id="ARBA00022692"/>
    </source>
</evidence>
<feature type="transmembrane region" description="Helical" evidence="9">
    <location>
        <begin position="204"/>
        <end position="223"/>
    </location>
</feature>
<feature type="transmembrane region" description="Helical" evidence="9">
    <location>
        <begin position="456"/>
        <end position="479"/>
    </location>
</feature>
<evidence type="ECO:0000256" key="6">
    <source>
        <dbReference type="ARBA" id="ARBA00023136"/>
    </source>
</evidence>
<dbReference type="EMBL" id="JADBJN010000003">
    <property type="protein sequence ID" value="KAG5673083.1"/>
    <property type="molecule type" value="Genomic_DNA"/>
</dbReference>
<reference evidence="10" key="1">
    <citation type="submission" date="2021-03" db="EMBL/GenBank/DDBJ databases">
        <title>Chromosome level genome of the anhydrobiotic midge Polypedilum vanderplanki.</title>
        <authorList>
            <person name="Yoshida Y."/>
            <person name="Kikawada T."/>
            <person name="Gusev O."/>
        </authorList>
    </citation>
    <scope>NUCLEOTIDE SEQUENCE</scope>
    <source>
        <strain evidence="10">NIAS01</strain>
        <tissue evidence="10">Whole body or cell culture</tissue>
    </source>
</reference>
<keyword evidence="4" id="KW-0552">Olfaction</keyword>
<organism evidence="10 11">
    <name type="scientific">Polypedilum vanderplanki</name>
    <name type="common">Sleeping chironomid midge</name>
    <dbReference type="NCBI Taxonomy" id="319348"/>
    <lineage>
        <taxon>Eukaryota</taxon>
        <taxon>Metazoa</taxon>
        <taxon>Ecdysozoa</taxon>
        <taxon>Arthropoda</taxon>
        <taxon>Hexapoda</taxon>
        <taxon>Insecta</taxon>
        <taxon>Pterygota</taxon>
        <taxon>Neoptera</taxon>
        <taxon>Endopterygota</taxon>
        <taxon>Diptera</taxon>
        <taxon>Nematocera</taxon>
        <taxon>Chironomoidea</taxon>
        <taxon>Chironomidae</taxon>
        <taxon>Chironominae</taxon>
        <taxon>Polypedilum</taxon>
        <taxon>Polypedilum</taxon>
    </lineage>
</organism>
<dbReference type="GO" id="GO:0004984">
    <property type="term" value="F:olfactory receptor activity"/>
    <property type="evidence" value="ECO:0007669"/>
    <property type="project" value="InterPro"/>
</dbReference>
<accession>A0A9J6BU97</accession>
<dbReference type="GO" id="GO:0007165">
    <property type="term" value="P:signal transduction"/>
    <property type="evidence" value="ECO:0007669"/>
    <property type="project" value="UniProtKB-KW"/>
</dbReference>
<evidence type="ECO:0000256" key="2">
    <source>
        <dbReference type="ARBA" id="ARBA00022606"/>
    </source>
</evidence>
<evidence type="ECO:0008006" key="12">
    <source>
        <dbReference type="Google" id="ProtNLM"/>
    </source>
</evidence>
<dbReference type="PANTHER" id="PTHR21137">
    <property type="entry name" value="ODORANT RECEPTOR"/>
    <property type="match status" value="1"/>
</dbReference>
<evidence type="ECO:0000313" key="10">
    <source>
        <dbReference type="EMBL" id="KAG5673083.1"/>
    </source>
</evidence>
<evidence type="ECO:0000256" key="9">
    <source>
        <dbReference type="SAM" id="Phobius"/>
    </source>
</evidence>
<dbReference type="PANTHER" id="PTHR21137:SF44">
    <property type="entry name" value="ODORANT RECEPTOR 13A-RELATED"/>
    <property type="match status" value="1"/>
</dbReference>
<feature type="transmembrane region" description="Helical" evidence="9">
    <location>
        <begin position="158"/>
        <end position="184"/>
    </location>
</feature>
<evidence type="ECO:0000256" key="7">
    <source>
        <dbReference type="ARBA" id="ARBA00023170"/>
    </source>
</evidence>
<keyword evidence="6 9" id="KW-0472">Membrane</keyword>
<feature type="transmembrane region" description="Helical" evidence="9">
    <location>
        <begin position="679"/>
        <end position="705"/>
    </location>
</feature>
<name>A0A9J6BU97_POLVA</name>
<dbReference type="Proteomes" id="UP001107558">
    <property type="component" value="Chromosome 3"/>
</dbReference>
<dbReference type="OrthoDB" id="6617147at2759"/>
<keyword evidence="5 9" id="KW-1133">Transmembrane helix</keyword>
<dbReference type="Pfam" id="PF02949">
    <property type="entry name" value="7tm_6"/>
    <property type="match status" value="2"/>
</dbReference>
<dbReference type="GO" id="GO:0005549">
    <property type="term" value="F:odorant binding"/>
    <property type="evidence" value="ECO:0007669"/>
    <property type="project" value="InterPro"/>
</dbReference>
<feature type="transmembrane region" description="Helical" evidence="9">
    <location>
        <begin position="491"/>
        <end position="509"/>
    </location>
</feature>
<keyword evidence="7" id="KW-0675">Receptor</keyword>
<evidence type="ECO:0000256" key="4">
    <source>
        <dbReference type="ARBA" id="ARBA00022725"/>
    </source>
</evidence>
<comment type="caution">
    <text evidence="10">The sequence shown here is derived from an EMBL/GenBank/DDBJ whole genome shotgun (WGS) entry which is preliminary data.</text>
</comment>
<feature type="transmembrane region" description="Helical" evidence="9">
    <location>
        <begin position="288"/>
        <end position="309"/>
    </location>
</feature>
<proteinExistence type="predicted"/>
<comment type="subcellular location">
    <subcellularLocation>
        <location evidence="1">Membrane</location>
        <topology evidence="1">Multi-pass membrane protein</topology>
    </subcellularLocation>
</comment>
<dbReference type="GO" id="GO:0005886">
    <property type="term" value="C:plasma membrane"/>
    <property type="evidence" value="ECO:0007669"/>
    <property type="project" value="TreeGrafter"/>
</dbReference>
<feature type="transmembrane region" description="Helical" evidence="9">
    <location>
        <begin position="620"/>
        <end position="639"/>
    </location>
</feature>
<evidence type="ECO:0000256" key="5">
    <source>
        <dbReference type="ARBA" id="ARBA00022989"/>
    </source>
</evidence>
<evidence type="ECO:0000256" key="8">
    <source>
        <dbReference type="ARBA" id="ARBA00023224"/>
    </source>
</evidence>
<keyword evidence="2" id="KW-0716">Sensory transduction</keyword>
<feature type="transmembrane region" description="Helical" evidence="9">
    <location>
        <begin position="101"/>
        <end position="121"/>
    </location>
</feature>
<dbReference type="InterPro" id="IPR004117">
    <property type="entry name" value="7tm6_olfct_rcpt"/>
</dbReference>
<gene>
    <name evidence="10" type="ORF">PVAND_003158</name>
</gene>